<evidence type="ECO:0000313" key="4">
    <source>
        <dbReference type="EMBL" id="QDT21926.1"/>
    </source>
</evidence>
<organism evidence="4 5">
    <name type="scientific">Gimesia chilikensis</name>
    <dbReference type="NCBI Taxonomy" id="2605989"/>
    <lineage>
        <taxon>Bacteria</taxon>
        <taxon>Pseudomonadati</taxon>
        <taxon>Planctomycetota</taxon>
        <taxon>Planctomycetia</taxon>
        <taxon>Planctomycetales</taxon>
        <taxon>Planctomycetaceae</taxon>
        <taxon>Gimesia</taxon>
    </lineage>
</organism>
<dbReference type="GO" id="GO:0016787">
    <property type="term" value="F:hydrolase activity"/>
    <property type="evidence" value="ECO:0007669"/>
    <property type="project" value="UniProtKB-KW"/>
</dbReference>
<sequence length="319" mass="35860">MCRVVYSPKYNIGFYGLERLHPFDSRKYGRAWKQLRARFGKSLRKIHVSPEQAVSREELLLVHTERYLKQLSNSMYVAQALELAPLQFLPFWIIDHHVLRPMRWATRGTIVAAQEALEHGLAINLSGGYHHAKPAQGEGFCVYADAAIAVAALRQQALISETDRIVYVDTDAHQGNGVSHAFMNDNRAFLFDIFNAQAYPQNDVAARERLDCEIGITRSWTDREYMLELENNLPGFLDSVSQSPVGLAIYNAGTDIFAGDPLGGLNISAATIRERDLYVVNELRKRQIPTIMLLSGGYTKQSFQLVADSVIGLLERAGY</sequence>
<gene>
    <name evidence="4" type="primary">acuC</name>
    <name evidence="4" type="ORF">HG66A1_37310</name>
</gene>
<dbReference type="Pfam" id="PF00850">
    <property type="entry name" value="Hist_deacetyl"/>
    <property type="match status" value="1"/>
</dbReference>
<dbReference type="PRINTS" id="PR01270">
    <property type="entry name" value="HDASUPER"/>
</dbReference>
<proteinExistence type="inferred from homology"/>
<dbReference type="PANTHER" id="PTHR10625:SF23">
    <property type="entry name" value="HISTONE DEACETYLASE 11"/>
    <property type="match status" value="1"/>
</dbReference>
<reference evidence="4 5" key="1">
    <citation type="submission" date="2019-02" db="EMBL/GenBank/DDBJ databases">
        <title>Deep-cultivation of Planctomycetes and their phenomic and genomic characterization uncovers novel biology.</title>
        <authorList>
            <person name="Wiegand S."/>
            <person name="Jogler M."/>
            <person name="Boedeker C."/>
            <person name="Pinto D."/>
            <person name="Vollmers J."/>
            <person name="Rivas-Marin E."/>
            <person name="Kohn T."/>
            <person name="Peeters S.H."/>
            <person name="Heuer A."/>
            <person name="Rast P."/>
            <person name="Oberbeckmann S."/>
            <person name="Bunk B."/>
            <person name="Jeske O."/>
            <person name="Meyerdierks A."/>
            <person name="Storesund J.E."/>
            <person name="Kallscheuer N."/>
            <person name="Luecker S."/>
            <person name="Lage O.M."/>
            <person name="Pohl T."/>
            <person name="Merkel B.J."/>
            <person name="Hornburger P."/>
            <person name="Mueller R.-W."/>
            <person name="Bruemmer F."/>
            <person name="Labrenz M."/>
            <person name="Spormann A.M."/>
            <person name="Op den Camp H."/>
            <person name="Overmann J."/>
            <person name="Amann R."/>
            <person name="Jetten M.S.M."/>
            <person name="Mascher T."/>
            <person name="Medema M.H."/>
            <person name="Devos D.P."/>
            <person name="Kaster A.-K."/>
            <person name="Ovreas L."/>
            <person name="Rohde M."/>
            <person name="Galperin M.Y."/>
            <person name="Jogler C."/>
        </authorList>
    </citation>
    <scope>NUCLEOTIDE SEQUENCE [LARGE SCALE GENOMIC DNA]</scope>
    <source>
        <strain evidence="4 5">HG66A1</strain>
    </source>
</reference>
<dbReference type="InterPro" id="IPR023801">
    <property type="entry name" value="His_deacetylse_dom"/>
</dbReference>
<dbReference type="SUPFAM" id="SSF52768">
    <property type="entry name" value="Arginase/deacetylase"/>
    <property type="match status" value="1"/>
</dbReference>
<dbReference type="InterPro" id="IPR000286">
    <property type="entry name" value="HDACs"/>
</dbReference>
<dbReference type="InterPro" id="IPR023696">
    <property type="entry name" value="Ureohydrolase_dom_sf"/>
</dbReference>
<dbReference type="PANTHER" id="PTHR10625">
    <property type="entry name" value="HISTONE DEACETYLASE HDAC1-RELATED"/>
    <property type="match status" value="1"/>
</dbReference>
<dbReference type="OrthoDB" id="9808367at2"/>
<accession>A0A517PRC5</accession>
<dbReference type="Proteomes" id="UP000320421">
    <property type="component" value="Chromosome"/>
</dbReference>
<evidence type="ECO:0000256" key="1">
    <source>
        <dbReference type="ARBA" id="ARBA00005947"/>
    </source>
</evidence>
<comment type="similarity">
    <text evidence="1">Belongs to the histone deacetylase family.</text>
</comment>
<feature type="domain" description="Histone deacetylase" evidence="3">
    <location>
        <begin position="21"/>
        <end position="311"/>
    </location>
</feature>
<dbReference type="GO" id="GO:0004407">
    <property type="term" value="F:histone deacetylase activity"/>
    <property type="evidence" value="ECO:0007669"/>
    <property type="project" value="InterPro"/>
</dbReference>
<dbReference type="RefSeq" id="WP_145186999.1">
    <property type="nucleotide sequence ID" value="NZ_CP036266.1"/>
</dbReference>
<dbReference type="InterPro" id="IPR044150">
    <property type="entry name" value="HDAC_classIV"/>
</dbReference>
<dbReference type="AlphaFoldDB" id="A0A517PRC5"/>
<keyword evidence="2" id="KW-0378">Hydrolase</keyword>
<evidence type="ECO:0000256" key="2">
    <source>
        <dbReference type="ARBA" id="ARBA00022801"/>
    </source>
</evidence>
<dbReference type="Gene3D" id="3.40.800.20">
    <property type="entry name" value="Histone deacetylase domain"/>
    <property type="match status" value="1"/>
</dbReference>
<dbReference type="GO" id="GO:0040029">
    <property type="term" value="P:epigenetic regulation of gene expression"/>
    <property type="evidence" value="ECO:0007669"/>
    <property type="project" value="TreeGrafter"/>
</dbReference>
<dbReference type="EMBL" id="CP036266">
    <property type="protein sequence ID" value="QDT21926.1"/>
    <property type="molecule type" value="Genomic_DNA"/>
</dbReference>
<protein>
    <submittedName>
        <fullName evidence="4">Acetoin utilization protein AcuC</fullName>
    </submittedName>
</protein>
<evidence type="ECO:0000259" key="3">
    <source>
        <dbReference type="Pfam" id="PF00850"/>
    </source>
</evidence>
<keyword evidence="5" id="KW-1185">Reference proteome</keyword>
<name>A0A517PRC5_9PLAN</name>
<evidence type="ECO:0000313" key="5">
    <source>
        <dbReference type="Proteomes" id="UP000320421"/>
    </source>
</evidence>
<dbReference type="InterPro" id="IPR037138">
    <property type="entry name" value="His_deacetylse_dom_sf"/>
</dbReference>
<dbReference type="CDD" id="cd09993">
    <property type="entry name" value="HDAC_classIV"/>
    <property type="match status" value="1"/>
</dbReference>